<keyword evidence="2" id="KW-0436">Ligase</keyword>
<evidence type="ECO:0000256" key="4">
    <source>
        <dbReference type="ARBA" id="ARBA00023055"/>
    </source>
</evidence>
<keyword evidence="4" id="KW-0445">Lipid transport</keyword>
<dbReference type="PANTHER" id="PTHR43107">
    <property type="entry name" value="LONG-CHAIN FATTY ACID TRANSPORT PROTEIN"/>
    <property type="match status" value="1"/>
</dbReference>
<dbReference type="PANTHER" id="PTHR43107:SF4">
    <property type="entry name" value="LONG-CHAIN FATTY ACID TRANSPORT PROTEIN 2"/>
    <property type="match status" value="1"/>
</dbReference>
<evidence type="ECO:0000259" key="9">
    <source>
        <dbReference type="Pfam" id="PF00501"/>
    </source>
</evidence>
<dbReference type="GeneID" id="108274986"/>
<dbReference type="GO" id="GO:0044539">
    <property type="term" value="P:long-chain fatty acid import into cell"/>
    <property type="evidence" value="ECO:0007669"/>
    <property type="project" value="TreeGrafter"/>
</dbReference>
<protein>
    <recommendedName>
        <fullName evidence="5">long-chain-fatty-acid--CoA ligase</fullName>
        <ecNumber evidence="5">6.2.1.3</ecNumber>
    </recommendedName>
    <alternativeName>
        <fullName evidence="7">Long-chain-fatty-acid--CoA ligase</fullName>
    </alternativeName>
</protein>
<sequence>MDMDMYVWLTLLVAVLCVLPSVLRTLCPYLIQDCAYILHAARFGLRLELYKRRARFYSILDGFLDGVRKHPHKPFIHFMGETHSYSDVDRESNKVARALQKVAGLKEGDIVALFLGNEPCFVWVWLGLAKLGCATALLNFNIRSKSLLHCFSCCGANVLIVDQGLPKAATVTHERVWAASFIQGVSGVTSEDVFYLNLPLYHSAGFLIGFAGCIERGNSLVLRRKFSASQFWDDCRKYNVTVMQYIGETMRYLCNTPKRDNDRDHKVKIAIGNGVRADVWNEFLNRFGNIHVRELYAATEGNIGFLNYTTKVGVVGRVNFLHKKFFPYALIKFDIEKEEPVRNADGFCVPAAPGEPGLLIGKITVKSPFVGYAGNKQQTEKKRLRDVFVKGDLYFNSGDLLKIDHEKFVYFQDRVGDTFRWKGENVATTEVSDILIMVDCIEEANVYGVTVQGHEGRIGMAAVVLKEGKDFDGADTCRVVANYLPVYARPRFIRIQSSLELTGTFKMKKVKLVEEGFDPALIRDPLYFLDLVEKKYIALTQEIYNSVISGDTKL</sequence>
<dbReference type="EC" id="6.2.1.3" evidence="5"/>
<dbReference type="Pfam" id="PF13193">
    <property type="entry name" value="AMP-binding_C"/>
    <property type="match status" value="1"/>
</dbReference>
<evidence type="ECO:0000313" key="11">
    <source>
        <dbReference type="Proteomes" id="UP000221080"/>
    </source>
</evidence>
<evidence type="ECO:0000256" key="2">
    <source>
        <dbReference type="ARBA" id="ARBA00022598"/>
    </source>
</evidence>
<evidence type="ECO:0000256" key="6">
    <source>
        <dbReference type="ARBA" id="ARBA00036527"/>
    </source>
</evidence>
<evidence type="ECO:0000259" key="10">
    <source>
        <dbReference type="Pfam" id="PF13193"/>
    </source>
</evidence>
<feature type="domain" description="AMP-binding enzyme C-terminal" evidence="10">
    <location>
        <begin position="430"/>
        <end position="506"/>
    </location>
</feature>
<name>A0A979F7M6_ICTPU</name>
<evidence type="ECO:0000313" key="12">
    <source>
        <dbReference type="RefSeq" id="XP_047016112.1"/>
    </source>
</evidence>
<organism evidence="11 12">
    <name type="scientific">Ictalurus punctatus</name>
    <name type="common">Channel catfish</name>
    <name type="synonym">Silurus punctatus</name>
    <dbReference type="NCBI Taxonomy" id="7998"/>
    <lineage>
        <taxon>Eukaryota</taxon>
        <taxon>Metazoa</taxon>
        <taxon>Chordata</taxon>
        <taxon>Craniata</taxon>
        <taxon>Vertebrata</taxon>
        <taxon>Euteleostomi</taxon>
        <taxon>Actinopterygii</taxon>
        <taxon>Neopterygii</taxon>
        <taxon>Teleostei</taxon>
        <taxon>Ostariophysi</taxon>
        <taxon>Siluriformes</taxon>
        <taxon>Ictaluridae</taxon>
        <taxon>Ictalurus</taxon>
    </lineage>
</organism>
<comment type="similarity">
    <text evidence="1">Belongs to the ATP-dependent AMP-binding enzyme family.</text>
</comment>
<dbReference type="SUPFAM" id="SSF56801">
    <property type="entry name" value="Acetyl-CoA synthetase-like"/>
    <property type="match status" value="1"/>
</dbReference>
<comment type="catalytic activity">
    <reaction evidence="6">
        <text>a very long-chain fatty acid + ATP + CoA = a very long-chain fatty acyl-CoA + AMP + diphosphate</text>
        <dbReference type="Rhea" id="RHEA:54536"/>
        <dbReference type="ChEBI" id="CHEBI:30616"/>
        <dbReference type="ChEBI" id="CHEBI:33019"/>
        <dbReference type="ChEBI" id="CHEBI:57287"/>
        <dbReference type="ChEBI" id="CHEBI:58950"/>
        <dbReference type="ChEBI" id="CHEBI:138261"/>
        <dbReference type="ChEBI" id="CHEBI:456215"/>
    </reaction>
    <physiologicalReaction direction="left-to-right" evidence="6">
        <dbReference type="Rhea" id="RHEA:54537"/>
    </physiologicalReaction>
</comment>
<dbReference type="FunFam" id="3.30.300.30:FF:000002">
    <property type="entry name" value="Long-chain fatty acid transport protein 1"/>
    <property type="match status" value="1"/>
</dbReference>
<dbReference type="Gene3D" id="3.40.50.12780">
    <property type="entry name" value="N-terminal domain of ligase-like"/>
    <property type="match status" value="2"/>
</dbReference>
<comment type="catalytic activity">
    <reaction evidence="8">
        <text>tetracosanoate + ATP + CoA = tetracosanoyl-CoA + AMP + diphosphate</text>
        <dbReference type="Rhea" id="RHEA:33639"/>
        <dbReference type="ChEBI" id="CHEBI:30616"/>
        <dbReference type="ChEBI" id="CHEBI:31014"/>
        <dbReference type="ChEBI" id="CHEBI:33019"/>
        <dbReference type="ChEBI" id="CHEBI:57287"/>
        <dbReference type="ChEBI" id="CHEBI:65052"/>
        <dbReference type="ChEBI" id="CHEBI:456215"/>
    </reaction>
    <physiologicalReaction direction="left-to-right" evidence="8">
        <dbReference type="Rhea" id="RHEA:33640"/>
    </physiologicalReaction>
</comment>
<dbReference type="InterPro" id="IPR025110">
    <property type="entry name" value="AMP-bd_C"/>
</dbReference>
<reference evidence="11" key="1">
    <citation type="journal article" date="2016" name="Nat. Commun.">
        <title>The channel catfish genome sequence provides insights into the evolution of scale formation in teleosts.</title>
        <authorList>
            <person name="Liu Z."/>
            <person name="Liu S."/>
            <person name="Yao J."/>
            <person name="Bao L."/>
            <person name="Zhang J."/>
            <person name="Li Y."/>
            <person name="Jiang C."/>
            <person name="Sun L."/>
            <person name="Wang R."/>
            <person name="Zhang Y."/>
            <person name="Zhou T."/>
            <person name="Zeng Q."/>
            <person name="Fu Q."/>
            <person name="Gao S."/>
            <person name="Li N."/>
            <person name="Koren S."/>
            <person name="Jiang Y."/>
            <person name="Zimin A."/>
            <person name="Xu P."/>
            <person name="Phillippy A.M."/>
            <person name="Geng X."/>
            <person name="Song L."/>
            <person name="Sun F."/>
            <person name="Li C."/>
            <person name="Wang X."/>
            <person name="Chen A."/>
            <person name="Jin Y."/>
            <person name="Yuan Z."/>
            <person name="Yang Y."/>
            <person name="Tan S."/>
            <person name="Peatman E."/>
            <person name="Lu J."/>
            <person name="Qin Z."/>
            <person name="Dunham R."/>
            <person name="Li Z."/>
            <person name="Sonstegard T."/>
            <person name="Feng J."/>
            <person name="Danzmann R.G."/>
            <person name="Schroeder S."/>
            <person name="Scheffler B."/>
            <person name="Duke M.V."/>
            <person name="Ballard L."/>
            <person name="Kucuktas H."/>
            <person name="Kaltenboeck L."/>
            <person name="Liu H."/>
            <person name="Armbruster J."/>
            <person name="Xie Y."/>
            <person name="Kirby M.L."/>
            <person name="Tian Y."/>
            <person name="Flanagan M.E."/>
            <person name="Mu W."/>
            <person name="Waldbieser G.C."/>
        </authorList>
    </citation>
    <scope>NUCLEOTIDE SEQUENCE [LARGE SCALE GENOMIC DNA]</scope>
    <source>
        <strain evidence="11">SDA103</strain>
    </source>
</reference>
<dbReference type="GO" id="GO:0005886">
    <property type="term" value="C:plasma membrane"/>
    <property type="evidence" value="ECO:0007669"/>
    <property type="project" value="TreeGrafter"/>
</dbReference>
<feature type="domain" description="AMP-dependent synthetase/ligase" evidence="9">
    <location>
        <begin position="164"/>
        <end position="316"/>
    </location>
</feature>
<dbReference type="Pfam" id="PF00501">
    <property type="entry name" value="AMP-binding"/>
    <property type="match status" value="2"/>
</dbReference>
<feature type="domain" description="AMP-dependent synthetase/ligase" evidence="9">
    <location>
        <begin position="67"/>
        <end position="161"/>
    </location>
</feature>
<accession>A0A979F7M6</accession>
<keyword evidence="4" id="KW-0813">Transport</keyword>
<evidence type="ECO:0000256" key="8">
    <source>
        <dbReference type="ARBA" id="ARBA00048666"/>
    </source>
</evidence>
<evidence type="ECO:0000256" key="5">
    <source>
        <dbReference type="ARBA" id="ARBA00026121"/>
    </source>
</evidence>
<evidence type="ECO:0000256" key="3">
    <source>
        <dbReference type="ARBA" id="ARBA00022832"/>
    </source>
</evidence>
<gene>
    <name evidence="12" type="primary">zgc:101540</name>
</gene>
<dbReference type="Proteomes" id="UP000221080">
    <property type="component" value="Chromosome 14"/>
</dbReference>
<dbReference type="GO" id="GO:0005789">
    <property type="term" value="C:endoplasmic reticulum membrane"/>
    <property type="evidence" value="ECO:0007669"/>
    <property type="project" value="TreeGrafter"/>
</dbReference>
<keyword evidence="3" id="KW-0443">Lipid metabolism</keyword>
<dbReference type="InterPro" id="IPR045851">
    <property type="entry name" value="AMP-bd_C_sf"/>
</dbReference>
<keyword evidence="11" id="KW-1185">Reference proteome</keyword>
<evidence type="ECO:0000256" key="1">
    <source>
        <dbReference type="ARBA" id="ARBA00006432"/>
    </source>
</evidence>
<proteinExistence type="inferred from homology"/>
<dbReference type="RefSeq" id="XP_047016112.1">
    <property type="nucleotide sequence ID" value="XM_047160156.2"/>
</dbReference>
<dbReference type="AlphaFoldDB" id="A0A979F7M6"/>
<dbReference type="GO" id="GO:0004467">
    <property type="term" value="F:long-chain fatty acid-CoA ligase activity"/>
    <property type="evidence" value="ECO:0007669"/>
    <property type="project" value="UniProtKB-EC"/>
</dbReference>
<dbReference type="InterPro" id="IPR000873">
    <property type="entry name" value="AMP-dep_synth/lig_dom"/>
</dbReference>
<dbReference type="GO" id="GO:0005324">
    <property type="term" value="F:long-chain fatty acid transmembrane transporter activity"/>
    <property type="evidence" value="ECO:0007669"/>
    <property type="project" value="TreeGrafter"/>
</dbReference>
<keyword evidence="3" id="KW-0276">Fatty acid metabolism</keyword>
<dbReference type="InterPro" id="IPR042099">
    <property type="entry name" value="ANL_N_sf"/>
</dbReference>
<evidence type="ECO:0000256" key="7">
    <source>
        <dbReference type="ARBA" id="ARBA00041297"/>
    </source>
</evidence>
<dbReference type="Gene3D" id="3.30.300.30">
    <property type="match status" value="1"/>
</dbReference>
<reference evidence="12" key="2">
    <citation type="submission" date="2025-08" db="UniProtKB">
        <authorList>
            <consortium name="RefSeq"/>
        </authorList>
    </citation>
    <scope>IDENTIFICATION</scope>
    <source>
        <tissue evidence="12">Blood</tissue>
    </source>
</reference>